<dbReference type="Gene3D" id="1.10.287.130">
    <property type="match status" value="1"/>
</dbReference>
<dbReference type="InterPro" id="IPR004358">
    <property type="entry name" value="Sig_transdc_His_kin-like_C"/>
</dbReference>
<dbReference type="InterPro" id="IPR003594">
    <property type="entry name" value="HATPase_dom"/>
</dbReference>
<evidence type="ECO:0000256" key="3">
    <source>
        <dbReference type="ARBA" id="ARBA00022553"/>
    </source>
</evidence>
<dbReference type="RefSeq" id="WP_140843949.1">
    <property type="nucleotide sequence ID" value="NZ_RCZI01000005.1"/>
</dbReference>
<keyword evidence="5" id="KW-0175">Coiled coil</keyword>
<evidence type="ECO:0000256" key="1">
    <source>
        <dbReference type="ARBA" id="ARBA00000085"/>
    </source>
</evidence>
<dbReference type="PRINTS" id="PR00344">
    <property type="entry name" value="BCTRLSENSOR"/>
</dbReference>
<dbReference type="InterPro" id="IPR036097">
    <property type="entry name" value="HisK_dim/P_sf"/>
</dbReference>
<dbReference type="Gene3D" id="3.30.450.20">
    <property type="entry name" value="PAS domain"/>
    <property type="match status" value="2"/>
</dbReference>
<dbReference type="SUPFAM" id="SSF47384">
    <property type="entry name" value="Homodimeric domain of signal transducing histidine kinase"/>
    <property type="match status" value="1"/>
</dbReference>
<dbReference type="InterPro" id="IPR035965">
    <property type="entry name" value="PAS-like_dom_sf"/>
</dbReference>
<evidence type="ECO:0000313" key="9">
    <source>
        <dbReference type="Proteomes" id="UP000319212"/>
    </source>
</evidence>
<dbReference type="SMART" id="SM00448">
    <property type="entry name" value="REC"/>
    <property type="match status" value="1"/>
</dbReference>
<dbReference type="PROSITE" id="PS50110">
    <property type="entry name" value="RESPONSE_REGULATORY"/>
    <property type="match status" value="1"/>
</dbReference>
<dbReference type="GO" id="GO:0000155">
    <property type="term" value="F:phosphorelay sensor kinase activity"/>
    <property type="evidence" value="ECO:0007669"/>
    <property type="project" value="InterPro"/>
</dbReference>
<evidence type="ECO:0000256" key="2">
    <source>
        <dbReference type="ARBA" id="ARBA00012438"/>
    </source>
</evidence>
<dbReference type="InterPro" id="IPR000014">
    <property type="entry name" value="PAS"/>
</dbReference>
<dbReference type="PANTHER" id="PTHR43065">
    <property type="entry name" value="SENSOR HISTIDINE KINASE"/>
    <property type="match status" value="1"/>
</dbReference>
<comment type="catalytic activity">
    <reaction evidence="1">
        <text>ATP + protein L-histidine = ADP + protein N-phospho-L-histidine.</text>
        <dbReference type="EC" id="2.7.13.3"/>
    </reaction>
</comment>
<keyword evidence="3 4" id="KW-0597">Phosphoprotein</keyword>
<dbReference type="InterPro" id="IPR003661">
    <property type="entry name" value="HisK_dim/P_dom"/>
</dbReference>
<evidence type="ECO:0000313" key="8">
    <source>
        <dbReference type="EMBL" id="TPG25341.1"/>
    </source>
</evidence>
<feature type="coiled-coil region" evidence="5">
    <location>
        <begin position="295"/>
        <end position="322"/>
    </location>
</feature>
<dbReference type="Gene3D" id="3.40.50.2300">
    <property type="match status" value="1"/>
</dbReference>
<dbReference type="SUPFAM" id="SSF52172">
    <property type="entry name" value="CheY-like"/>
    <property type="match status" value="1"/>
</dbReference>
<feature type="domain" description="Response regulatory" evidence="7">
    <location>
        <begin position="574"/>
        <end position="687"/>
    </location>
</feature>
<dbReference type="InterPro" id="IPR011006">
    <property type="entry name" value="CheY-like_superfamily"/>
</dbReference>
<dbReference type="OrthoDB" id="9792270at2"/>
<accession>A0A502DMD8</accession>
<dbReference type="Pfam" id="PF00072">
    <property type="entry name" value="Response_reg"/>
    <property type="match status" value="1"/>
</dbReference>
<dbReference type="AlphaFoldDB" id="A0A502DMD8"/>
<evidence type="ECO:0000259" key="7">
    <source>
        <dbReference type="PROSITE" id="PS50110"/>
    </source>
</evidence>
<dbReference type="PROSITE" id="PS50109">
    <property type="entry name" value="HIS_KIN"/>
    <property type="match status" value="1"/>
</dbReference>
<dbReference type="Pfam" id="PF02518">
    <property type="entry name" value="HATPase_c"/>
    <property type="match status" value="1"/>
</dbReference>
<dbReference type="SMART" id="SM00091">
    <property type="entry name" value="PAS"/>
    <property type="match status" value="2"/>
</dbReference>
<comment type="caution">
    <text evidence="8">The sequence shown here is derived from an EMBL/GenBank/DDBJ whole genome shotgun (WGS) entry which is preliminary data.</text>
</comment>
<evidence type="ECO:0000256" key="5">
    <source>
        <dbReference type="SAM" id="Coils"/>
    </source>
</evidence>
<sequence length="694" mass="76537">MTTAHPPPFLSSSTRSSLDILARDWNGTSVGPPAQWPLAIQSVVATWMDSPQAMFVSWGTDLRCIFNDAYRPFLGERADTGIGRPFAELWADIWADIEPIVAKALRGEGSRFEDMPLTMTRNGYAEPTWWTFTYMPLRDENHRILGMLCTTSETTNQVLGARKAALERERQRHMLQQMPGFVGLLSGPDHVFDYVNDAYRAISGDREFIGRSVREVFPELADQGFYELLDRVYATGKPFVAQAMPIRLGDEPQPRFIDLLYQPMREDDGAVGGVFVGGYEVTSRVQAEVQLRQFNETLENRVEERTAELVRAQETLRQAQKLEAVGQLTGGVAHDFNNLLTVIGSSVELMRRKNVPEERRQKYLEAIGDTVRRAAKLTGQLLAFARRQPLRPEVFDVARRVEAVAELVQPLVGARVRIDFLPSAPTCLAEADVSQFDTALVNLAVNARDAMNGEGLLTIRVDAVTRLPGVRGQPTRDGNFIVVTMTDSGSGIAPDKLELIFEPFFTTKGVGKGTGLGLSQVFGFAKQSGGDVQVSSAPNEGATFSLFLPQAPAHLSPAEPDAADLEKAHIQGASILVVEDNATVGQFSTAVLHDLGYETTWATDAMQALALLAEDEMRFDLVFTDIIMPGMNGVELARTVRDKYPGLPVVLTSGYSDVLTDELPRDLELVNKPYSIDALSRVIRQTLRNSTSAR</sequence>
<evidence type="ECO:0000259" key="6">
    <source>
        <dbReference type="PROSITE" id="PS50109"/>
    </source>
</evidence>
<proteinExistence type="predicted"/>
<dbReference type="Proteomes" id="UP000319212">
    <property type="component" value="Unassembled WGS sequence"/>
</dbReference>
<dbReference type="SUPFAM" id="SSF55785">
    <property type="entry name" value="PYP-like sensor domain (PAS domain)"/>
    <property type="match status" value="2"/>
</dbReference>
<dbReference type="Pfam" id="PF00512">
    <property type="entry name" value="HisKA"/>
    <property type="match status" value="1"/>
</dbReference>
<dbReference type="SMART" id="SM00388">
    <property type="entry name" value="HisKA"/>
    <property type="match status" value="1"/>
</dbReference>
<feature type="modified residue" description="4-aspartylphosphate" evidence="4">
    <location>
        <position position="625"/>
    </location>
</feature>
<dbReference type="EMBL" id="RCZI01000005">
    <property type="protein sequence ID" value="TPG25341.1"/>
    <property type="molecule type" value="Genomic_DNA"/>
</dbReference>
<feature type="domain" description="Histidine kinase" evidence="6">
    <location>
        <begin position="331"/>
        <end position="552"/>
    </location>
</feature>
<dbReference type="InterPro" id="IPR001789">
    <property type="entry name" value="Sig_transdc_resp-reg_receiver"/>
</dbReference>
<dbReference type="PANTHER" id="PTHR43065:SF49">
    <property type="entry name" value="HISTIDINE KINASE"/>
    <property type="match status" value="1"/>
</dbReference>
<dbReference type="EC" id="2.7.13.3" evidence="2"/>
<dbReference type="CDD" id="cd00082">
    <property type="entry name" value="HisKA"/>
    <property type="match status" value="1"/>
</dbReference>
<dbReference type="InterPro" id="IPR036890">
    <property type="entry name" value="HATPase_C_sf"/>
</dbReference>
<evidence type="ECO:0000256" key="4">
    <source>
        <dbReference type="PROSITE-ProRule" id="PRU00169"/>
    </source>
</evidence>
<name>A0A502DMD8_9BURK</name>
<dbReference type="SUPFAM" id="SSF55874">
    <property type="entry name" value="ATPase domain of HSP90 chaperone/DNA topoisomerase II/histidine kinase"/>
    <property type="match status" value="1"/>
</dbReference>
<gene>
    <name evidence="8" type="ORF">EAH82_17500</name>
</gene>
<reference evidence="8 9" key="1">
    <citation type="journal article" date="2019" name="Environ. Microbiol.">
        <title>Species interactions and distinct microbial communities in high Arctic permafrost affected cryosols are associated with the CH4 and CO2 gas fluxes.</title>
        <authorList>
            <person name="Altshuler I."/>
            <person name="Hamel J."/>
            <person name="Turney S."/>
            <person name="Magnuson E."/>
            <person name="Levesque R."/>
            <person name="Greer C."/>
            <person name="Whyte L.G."/>
        </authorList>
    </citation>
    <scope>NUCLEOTIDE SEQUENCE [LARGE SCALE GENOMIC DNA]</scope>
    <source>
        <strain evidence="8 9">S06.C</strain>
    </source>
</reference>
<protein>
    <recommendedName>
        <fullName evidence="2">histidine kinase</fullName>
        <ecNumber evidence="2">2.7.13.3</ecNumber>
    </recommendedName>
</protein>
<dbReference type="Pfam" id="PF08448">
    <property type="entry name" value="PAS_4"/>
    <property type="match status" value="2"/>
</dbReference>
<organism evidence="8 9">
    <name type="scientific">Variovorax guangxiensis</name>
    <dbReference type="NCBI Taxonomy" id="1775474"/>
    <lineage>
        <taxon>Bacteria</taxon>
        <taxon>Pseudomonadati</taxon>
        <taxon>Pseudomonadota</taxon>
        <taxon>Betaproteobacteria</taxon>
        <taxon>Burkholderiales</taxon>
        <taxon>Comamonadaceae</taxon>
        <taxon>Variovorax</taxon>
    </lineage>
</organism>
<dbReference type="InterPro" id="IPR005467">
    <property type="entry name" value="His_kinase_dom"/>
</dbReference>
<dbReference type="SMART" id="SM00387">
    <property type="entry name" value="HATPase_c"/>
    <property type="match status" value="1"/>
</dbReference>
<dbReference type="Gene3D" id="3.30.565.10">
    <property type="entry name" value="Histidine kinase-like ATPase, C-terminal domain"/>
    <property type="match status" value="1"/>
</dbReference>
<dbReference type="InterPro" id="IPR013656">
    <property type="entry name" value="PAS_4"/>
</dbReference>